<proteinExistence type="predicted"/>
<feature type="compositionally biased region" description="Basic residues" evidence="1">
    <location>
        <begin position="18"/>
        <end position="32"/>
    </location>
</feature>
<organism evidence="2 3">
    <name type="scientific">Spirochaeta isovalerica</name>
    <dbReference type="NCBI Taxonomy" id="150"/>
    <lineage>
        <taxon>Bacteria</taxon>
        <taxon>Pseudomonadati</taxon>
        <taxon>Spirochaetota</taxon>
        <taxon>Spirochaetia</taxon>
        <taxon>Spirochaetales</taxon>
        <taxon>Spirochaetaceae</taxon>
        <taxon>Spirochaeta</taxon>
    </lineage>
</organism>
<reference evidence="2 3" key="1">
    <citation type="submission" date="2020-08" db="EMBL/GenBank/DDBJ databases">
        <title>Genomic Encyclopedia of Type Strains, Phase IV (KMG-IV): sequencing the most valuable type-strain genomes for metagenomic binning, comparative biology and taxonomic classification.</title>
        <authorList>
            <person name="Goeker M."/>
        </authorList>
    </citation>
    <scope>NUCLEOTIDE SEQUENCE [LARGE SCALE GENOMIC DNA]</scope>
    <source>
        <strain evidence="2 3">DSM 2461</strain>
    </source>
</reference>
<dbReference type="Proteomes" id="UP000587760">
    <property type="component" value="Unassembled WGS sequence"/>
</dbReference>
<feature type="region of interest" description="Disordered" evidence="1">
    <location>
        <begin position="1"/>
        <end position="46"/>
    </location>
</feature>
<sequence length="135" mass="15654">MKNPDESAGKSENDVSRSRRRNDRRKRNRRNRPQQERANGPDCALCGNPIRDISAAMNDPSGENPVHFDCIVKQLSEKETLGNQEKIVYLGSGNFGVVRILNNRKFEILKKIPYEENPETRSDWRMNMRLDIPEK</sequence>
<protein>
    <submittedName>
        <fullName evidence="2">Uncharacterized protein</fullName>
    </submittedName>
</protein>
<name>A0A841R5K9_9SPIO</name>
<keyword evidence="3" id="KW-1185">Reference proteome</keyword>
<gene>
    <name evidence="2" type="ORF">HNR50_000749</name>
</gene>
<evidence type="ECO:0000313" key="2">
    <source>
        <dbReference type="EMBL" id="MBB6479116.1"/>
    </source>
</evidence>
<dbReference type="RefSeq" id="WP_184743940.1">
    <property type="nucleotide sequence ID" value="NZ_JACHGJ010000001.1"/>
</dbReference>
<feature type="compositionally biased region" description="Basic and acidic residues" evidence="1">
    <location>
        <begin position="1"/>
        <end position="17"/>
    </location>
</feature>
<evidence type="ECO:0000313" key="3">
    <source>
        <dbReference type="Proteomes" id="UP000587760"/>
    </source>
</evidence>
<evidence type="ECO:0000256" key="1">
    <source>
        <dbReference type="SAM" id="MobiDB-lite"/>
    </source>
</evidence>
<dbReference type="AlphaFoldDB" id="A0A841R5K9"/>
<comment type="caution">
    <text evidence="2">The sequence shown here is derived from an EMBL/GenBank/DDBJ whole genome shotgun (WGS) entry which is preliminary data.</text>
</comment>
<accession>A0A841R5K9</accession>
<dbReference type="EMBL" id="JACHGJ010000001">
    <property type="protein sequence ID" value="MBB6479116.1"/>
    <property type="molecule type" value="Genomic_DNA"/>
</dbReference>